<sequence>MGLGDHDSMMGNHKYFSRVRRKYDIYVKRFSWNRWARCLEAAPAFGSTPAQRGGVEMTLVGFHQDFSSGMPQHSPVTYSMETHGNTRDSPEA</sequence>
<keyword evidence="2" id="KW-1185">Reference proteome</keyword>
<dbReference type="EMBL" id="CM037616">
    <property type="protein sequence ID" value="KAH7991826.1"/>
    <property type="molecule type" value="Genomic_DNA"/>
</dbReference>
<organism evidence="1 2">
    <name type="scientific">Sphaerodactylus townsendi</name>
    <dbReference type="NCBI Taxonomy" id="933632"/>
    <lineage>
        <taxon>Eukaryota</taxon>
        <taxon>Metazoa</taxon>
        <taxon>Chordata</taxon>
        <taxon>Craniata</taxon>
        <taxon>Vertebrata</taxon>
        <taxon>Euteleostomi</taxon>
        <taxon>Lepidosauria</taxon>
        <taxon>Squamata</taxon>
        <taxon>Bifurcata</taxon>
        <taxon>Gekkota</taxon>
        <taxon>Sphaerodactylidae</taxon>
        <taxon>Sphaerodactylus</taxon>
    </lineage>
</organism>
<dbReference type="Proteomes" id="UP000827872">
    <property type="component" value="Linkage Group LG03"/>
</dbReference>
<reference evidence="1" key="1">
    <citation type="submission" date="2021-08" db="EMBL/GenBank/DDBJ databases">
        <title>The first chromosome-level gecko genome reveals the dynamic sex chromosomes of Neotropical dwarf geckos (Sphaerodactylidae: Sphaerodactylus).</title>
        <authorList>
            <person name="Pinto B.J."/>
            <person name="Keating S.E."/>
            <person name="Gamble T."/>
        </authorList>
    </citation>
    <scope>NUCLEOTIDE SEQUENCE</scope>
    <source>
        <strain evidence="1">TG3544</strain>
    </source>
</reference>
<comment type="caution">
    <text evidence="1">The sequence shown here is derived from an EMBL/GenBank/DDBJ whole genome shotgun (WGS) entry which is preliminary data.</text>
</comment>
<evidence type="ECO:0000313" key="1">
    <source>
        <dbReference type="EMBL" id="KAH7991826.1"/>
    </source>
</evidence>
<protein>
    <submittedName>
        <fullName evidence="1">Uncharacterized protein</fullName>
    </submittedName>
</protein>
<accession>A0ACB8EI02</accession>
<proteinExistence type="predicted"/>
<gene>
    <name evidence="1" type="ORF">K3G42_013588</name>
</gene>
<name>A0ACB8EI02_9SAUR</name>
<evidence type="ECO:0000313" key="2">
    <source>
        <dbReference type="Proteomes" id="UP000827872"/>
    </source>
</evidence>